<keyword evidence="5" id="KW-1185">Reference proteome</keyword>
<evidence type="ECO:0000256" key="1">
    <source>
        <dbReference type="ARBA" id="ARBA00004514"/>
    </source>
</evidence>
<accession>A0AAU9J6A0</accession>
<dbReference type="AlphaFoldDB" id="A0AAU9J6A0"/>
<dbReference type="InterPro" id="IPR029071">
    <property type="entry name" value="Ubiquitin-like_domsf"/>
</dbReference>
<dbReference type="PROSITE" id="PS50053">
    <property type="entry name" value="UBIQUITIN_2"/>
    <property type="match status" value="1"/>
</dbReference>
<feature type="domain" description="Ubiquitin-like" evidence="3">
    <location>
        <begin position="1"/>
        <end position="76"/>
    </location>
</feature>
<dbReference type="PANTHER" id="PTHR46555:SF1">
    <property type="entry name" value="UBIQUITIN-LIKE PROTEIN 4A"/>
    <property type="match status" value="1"/>
</dbReference>
<dbReference type="Gene3D" id="3.10.20.90">
    <property type="entry name" value="Phosphatidylinositol 3-kinase Catalytic Subunit, Chain A, domain 1"/>
    <property type="match status" value="1"/>
</dbReference>
<protein>
    <recommendedName>
        <fullName evidence="3">Ubiquitin-like domain-containing protein</fullName>
    </recommendedName>
</protein>
<keyword evidence="2" id="KW-0963">Cytoplasm</keyword>
<dbReference type="Proteomes" id="UP001162131">
    <property type="component" value="Unassembled WGS sequence"/>
</dbReference>
<dbReference type="SMART" id="SM00213">
    <property type="entry name" value="UBQ"/>
    <property type="match status" value="1"/>
</dbReference>
<name>A0AAU9J6A0_9CILI</name>
<organism evidence="4 5">
    <name type="scientific">Blepharisma stoltei</name>
    <dbReference type="NCBI Taxonomy" id="1481888"/>
    <lineage>
        <taxon>Eukaryota</taxon>
        <taxon>Sar</taxon>
        <taxon>Alveolata</taxon>
        <taxon>Ciliophora</taxon>
        <taxon>Postciliodesmatophora</taxon>
        <taxon>Heterotrichea</taxon>
        <taxon>Heterotrichida</taxon>
        <taxon>Blepharismidae</taxon>
        <taxon>Blepharisma</taxon>
    </lineage>
</organism>
<evidence type="ECO:0000313" key="5">
    <source>
        <dbReference type="Proteomes" id="UP001162131"/>
    </source>
</evidence>
<gene>
    <name evidence="4" type="ORF">BSTOLATCC_MIC27410</name>
</gene>
<dbReference type="PANTHER" id="PTHR46555">
    <property type="entry name" value="UBIQUITIN-LIKE PROTEIN 4A"/>
    <property type="match status" value="1"/>
</dbReference>
<dbReference type="CDD" id="cd17039">
    <property type="entry name" value="Ubl_ubiquitin_like"/>
    <property type="match status" value="1"/>
</dbReference>
<dbReference type="SUPFAM" id="SSF54236">
    <property type="entry name" value="Ubiquitin-like"/>
    <property type="match status" value="1"/>
</dbReference>
<comment type="subcellular location">
    <subcellularLocation>
        <location evidence="1">Cytoplasm</location>
        <location evidence="1">Cytosol</location>
    </subcellularLocation>
</comment>
<evidence type="ECO:0000313" key="4">
    <source>
        <dbReference type="EMBL" id="CAG9320831.1"/>
    </source>
</evidence>
<comment type="caution">
    <text evidence="4">The sequence shown here is derived from an EMBL/GenBank/DDBJ whole genome shotgun (WGS) entry which is preliminary data.</text>
</comment>
<dbReference type="GO" id="GO:0051087">
    <property type="term" value="F:protein-folding chaperone binding"/>
    <property type="evidence" value="ECO:0007669"/>
    <property type="project" value="TreeGrafter"/>
</dbReference>
<evidence type="ECO:0000259" key="3">
    <source>
        <dbReference type="PROSITE" id="PS50053"/>
    </source>
</evidence>
<dbReference type="InterPro" id="IPR047154">
    <property type="entry name" value="UBL4A-like"/>
</dbReference>
<sequence length="278" mass="31247">MKVHVLDSQKNNYDIEIGENASIQDFKNLFYEKYNQNIQNCKLLYKGRELKGDRDLSSYSIEEGSKIMLMVARLNKPVDTEIIAPPKIDQPIRPIEKNLPAETPKISSNVSQSLQQRDQLDIDPIISQALNEFTRNSKNNNTIITIVKDKKLFTKMIKKLKDSDDLSWIFFEQFKPKIIQACKNAIKYLPPKDQEEINEYKNKRREEKEKMKEISQNDMGRGLGMGGFGDFGLDGFGFGGMGGFGAMGGMGGFGRMGMSGMGGMGGMGKMGGGREEEK</sequence>
<dbReference type="GO" id="GO:0006620">
    <property type="term" value="P:post-translational protein targeting to endoplasmic reticulum membrane"/>
    <property type="evidence" value="ECO:0007669"/>
    <property type="project" value="InterPro"/>
</dbReference>
<dbReference type="GO" id="GO:0071816">
    <property type="term" value="P:tail-anchored membrane protein insertion into ER membrane"/>
    <property type="evidence" value="ECO:0007669"/>
    <property type="project" value="TreeGrafter"/>
</dbReference>
<dbReference type="Pfam" id="PF00240">
    <property type="entry name" value="ubiquitin"/>
    <property type="match status" value="1"/>
</dbReference>
<evidence type="ECO:0000256" key="2">
    <source>
        <dbReference type="ARBA" id="ARBA00022490"/>
    </source>
</evidence>
<dbReference type="EMBL" id="CAJZBQ010000027">
    <property type="protein sequence ID" value="CAG9320831.1"/>
    <property type="molecule type" value="Genomic_DNA"/>
</dbReference>
<reference evidence="4" key="1">
    <citation type="submission" date="2021-09" db="EMBL/GenBank/DDBJ databases">
        <authorList>
            <consortium name="AG Swart"/>
            <person name="Singh M."/>
            <person name="Singh A."/>
            <person name="Seah K."/>
            <person name="Emmerich C."/>
        </authorList>
    </citation>
    <scope>NUCLEOTIDE SEQUENCE</scope>
    <source>
        <strain evidence="4">ATCC30299</strain>
    </source>
</reference>
<dbReference type="GO" id="GO:0071818">
    <property type="term" value="C:BAT3 complex"/>
    <property type="evidence" value="ECO:0007669"/>
    <property type="project" value="TreeGrafter"/>
</dbReference>
<dbReference type="InterPro" id="IPR000626">
    <property type="entry name" value="Ubiquitin-like_dom"/>
</dbReference>
<proteinExistence type="predicted"/>